<dbReference type="CDD" id="cd05288">
    <property type="entry name" value="PGDH"/>
    <property type="match status" value="1"/>
</dbReference>
<dbReference type="SUPFAM" id="SSF50129">
    <property type="entry name" value="GroES-like"/>
    <property type="match status" value="1"/>
</dbReference>
<evidence type="ECO:0000256" key="2">
    <source>
        <dbReference type="SAM" id="MobiDB-lite"/>
    </source>
</evidence>
<dbReference type="Proteomes" id="UP000032604">
    <property type="component" value="Chromosome"/>
</dbReference>
<dbReference type="OrthoDB" id="9805663at2"/>
<dbReference type="AlphaFoldDB" id="A0A0D5CJ78"/>
<feature type="domain" description="Enoyl reductase (ER)" evidence="3">
    <location>
        <begin position="18"/>
        <end position="333"/>
    </location>
</feature>
<dbReference type="GO" id="GO:0016628">
    <property type="term" value="F:oxidoreductase activity, acting on the CH-CH group of donors, NAD or NADP as acceptor"/>
    <property type="evidence" value="ECO:0007669"/>
    <property type="project" value="InterPro"/>
</dbReference>
<dbReference type="InterPro" id="IPR036291">
    <property type="entry name" value="NAD(P)-bd_dom_sf"/>
</dbReference>
<accession>A0A0D5CJ78</accession>
<evidence type="ECO:0000313" key="4">
    <source>
        <dbReference type="EMBL" id="AJW79360.1"/>
    </source>
</evidence>
<protein>
    <submittedName>
        <fullName evidence="4">NADP-dependent oxidoreductase</fullName>
    </submittedName>
</protein>
<dbReference type="RefSeq" id="WP_045528555.1">
    <property type="nucleotide sequence ID" value="NZ_CP011043.1"/>
</dbReference>
<dbReference type="Gene3D" id="3.90.180.10">
    <property type="entry name" value="Medium-chain alcohol dehydrogenases, catalytic domain"/>
    <property type="match status" value="1"/>
</dbReference>
<dbReference type="InterPro" id="IPR011032">
    <property type="entry name" value="GroES-like_sf"/>
</dbReference>
<proteinExistence type="predicted"/>
<dbReference type="SMART" id="SM00829">
    <property type="entry name" value="PKS_ER"/>
    <property type="match status" value="1"/>
</dbReference>
<sequence>MSARSIQWQLAKRPTGEPTPDDVRRVEVDLPDLQDGEVRVENEFISVDPYMRGRMNDVPSYVPPFQLDEAMTGSAVGRVVESRSDDLAVGTLVSHMLGWRDVAQGQAGAFRPVPEVPGVASSAHLGVLGLTGLTAYVGLTRIASIQEGDVVFVSGAAGAVGSMVGQIARLLGASRVVGSAGSAEKVERLTSHLGFDAAFDYHGGDLDAKLAEAAPDGIDLYFDNVGGDHLSAALGALKDFGRVANCGSISTYNSTGAEIAIRNTGRIVTRGLTLRGFTLGNHQDLAPEFASKMGPWLAKGRITADETVIDGIDRAFEAFTGLMRGENVGKMVVRTSASA</sequence>
<dbReference type="HOGENOM" id="CLU_026673_29_2_11"/>
<dbReference type="InterPro" id="IPR020843">
    <property type="entry name" value="ER"/>
</dbReference>
<dbReference type="InterPro" id="IPR013149">
    <property type="entry name" value="ADH-like_C"/>
</dbReference>
<dbReference type="Gene3D" id="3.40.50.720">
    <property type="entry name" value="NAD(P)-binding Rossmann-like Domain"/>
    <property type="match status" value="1"/>
</dbReference>
<dbReference type="InterPro" id="IPR041694">
    <property type="entry name" value="ADH_N_2"/>
</dbReference>
<feature type="region of interest" description="Disordered" evidence="2">
    <location>
        <begin position="1"/>
        <end position="23"/>
    </location>
</feature>
<dbReference type="PATRIC" id="fig|33014.5.peg.2000"/>
<name>A0A0D5CJ78_9MICO</name>
<dbReference type="PANTHER" id="PTHR43205">
    <property type="entry name" value="PROSTAGLANDIN REDUCTASE"/>
    <property type="match status" value="1"/>
</dbReference>
<dbReference type="Pfam" id="PF16884">
    <property type="entry name" value="ADH_N_2"/>
    <property type="match status" value="1"/>
</dbReference>
<dbReference type="Pfam" id="PF00107">
    <property type="entry name" value="ADH_zinc_N"/>
    <property type="match status" value="1"/>
</dbReference>
<gene>
    <name evidence="4" type="ORF">VO01_09685</name>
</gene>
<dbReference type="EMBL" id="CP011043">
    <property type="protein sequence ID" value="AJW79360.1"/>
    <property type="molecule type" value="Genomic_DNA"/>
</dbReference>
<organism evidence="4 5">
    <name type="scientific">Clavibacter michiganensis subsp. insidiosus</name>
    <dbReference type="NCBI Taxonomy" id="33014"/>
    <lineage>
        <taxon>Bacteria</taxon>
        <taxon>Bacillati</taxon>
        <taxon>Actinomycetota</taxon>
        <taxon>Actinomycetes</taxon>
        <taxon>Micrococcales</taxon>
        <taxon>Microbacteriaceae</taxon>
        <taxon>Clavibacter</taxon>
    </lineage>
</organism>
<keyword evidence="1" id="KW-0560">Oxidoreductase</keyword>
<dbReference type="SUPFAM" id="SSF51735">
    <property type="entry name" value="NAD(P)-binding Rossmann-fold domains"/>
    <property type="match status" value="1"/>
</dbReference>
<dbReference type="KEGG" id="cmh:VO01_09685"/>
<dbReference type="InterPro" id="IPR045010">
    <property type="entry name" value="MDR_fam"/>
</dbReference>
<evidence type="ECO:0000259" key="3">
    <source>
        <dbReference type="SMART" id="SM00829"/>
    </source>
</evidence>
<reference evidence="4 5" key="1">
    <citation type="journal article" date="2015" name="Genome Announc.">
        <title>Complete Genome Sequence of Clavibacter michiganensis subsp. insidiosus R1-1 Using PacBio Single-Molecule Real-Time Technology.</title>
        <authorList>
            <person name="Lu Y."/>
            <person name="Samac D.A."/>
            <person name="Glazebrook J."/>
            <person name="Ishimaru C.A."/>
        </authorList>
    </citation>
    <scope>NUCLEOTIDE SEQUENCE [LARGE SCALE GENOMIC DNA]</scope>
    <source>
        <strain evidence="4 5">R1-1</strain>
    </source>
</reference>
<dbReference type="FunFam" id="3.40.50.720:FF:000121">
    <property type="entry name" value="Prostaglandin reductase 2"/>
    <property type="match status" value="1"/>
</dbReference>
<evidence type="ECO:0000256" key="1">
    <source>
        <dbReference type="ARBA" id="ARBA00023002"/>
    </source>
</evidence>
<evidence type="ECO:0000313" key="5">
    <source>
        <dbReference type="Proteomes" id="UP000032604"/>
    </source>
</evidence>
<dbReference type="PANTHER" id="PTHR43205:SF7">
    <property type="entry name" value="PROSTAGLANDIN REDUCTASE 1"/>
    <property type="match status" value="1"/>
</dbReference>